<evidence type="ECO:0000256" key="2">
    <source>
        <dbReference type="SAM" id="Phobius"/>
    </source>
</evidence>
<organism evidence="3 4">
    <name type="scientific">Flemingia macrophylla</name>
    <dbReference type="NCBI Taxonomy" id="520843"/>
    <lineage>
        <taxon>Eukaryota</taxon>
        <taxon>Viridiplantae</taxon>
        <taxon>Streptophyta</taxon>
        <taxon>Embryophyta</taxon>
        <taxon>Tracheophyta</taxon>
        <taxon>Spermatophyta</taxon>
        <taxon>Magnoliopsida</taxon>
        <taxon>eudicotyledons</taxon>
        <taxon>Gunneridae</taxon>
        <taxon>Pentapetalae</taxon>
        <taxon>rosids</taxon>
        <taxon>fabids</taxon>
        <taxon>Fabales</taxon>
        <taxon>Fabaceae</taxon>
        <taxon>Papilionoideae</taxon>
        <taxon>50 kb inversion clade</taxon>
        <taxon>NPAAA clade</taxon>
        <taxon>indigoferoid/millettioid clade</taxon>
        <taxon>Phaseoleae</taxon>
        <taxon>Flemingia</taxon>
    </lineage>
</organism>
<keyword evidence="2" id="KW-1133">Transmembrane helix</keyword>
<feature type="transmembrane region" description="Helical" evidence="2">
    <location>
        <begin position="112"/>
        <end position="130"/>
    </location>
</feature>
<protein>
    <recommendedName>
        <fullName evidence="5">Transmembrane protein</fullName>
    </recommendedName>
</protein>
<keyword evidence="4" id="KW-1185">Reference proteome</keyword>
<dbReference type="Proteomes" id="UP001603857">
    <property type="component" value="Unassembled WGS sequence"/>
</dbReference>
<keyword evidence="2" id="KW-0812">Transmembrane</keyword>
<feature type="compositionally biased region" description="Acidic residues" evidence="1">
    <location>
        <begin position="260"/>
        <end position="270"/>
    </location>
</feature>
<dbReference type="PANTHER" id="PTHR36408:SF1">
    <property type="entry name" value="TRANSMEMBRANE PROTEIN"/>
    <property type="match status" value="1"/>
</dbReference>
<dbReference type="EMBL" id="JBGMDY010000002">
    <property type="protein sequence ID" value="KAL2343081.1"/>
    <property type="molecule type" value="Genomic_DNA"/>
</dbReference>
<accession>A0ABD1N5C9</accession>
<feature type="transmembrane region" description="Helical" evidence="2">
    <location>
        <begin position="78"/>
        <end position="100"/>
    </location>
</feature>
<sequence>MLLTCHYHPFPPHSLSSTHTLCSTNRICNLSFSFSPRPLHLSLATHRFNSLTVRIDSFRLPSQHHVAADSNFDSLLSLLELSCLLSSLVVSAAAVALPASKKDLFAGIGSKAAPLGLVMLVLGVSVGAWIRRRQWRRVCVETRSGGSEVNLLERIEKLEQDLRSSVTVVRVLSRQLEKLGIRFRVTRKGLKDPIAETAALAQKNSEAARALAVQSDILEKELGEIQQVLLAMQEQQRKQLDLILAIGKAGKLWDSKHEASEDDTLEMSDSVEDKVKQEVHQI</sequence>
<dbReference type="PANTHER" id="PTHR36408">
    <property type="entry name" value="TRANSMEMBRANE PROTEIN"/>
    <property type="match status" value="1"/>
</dbReference>
<feature type="region of interest" description="Disordered" evidence="1">
    <location>
        <begin position="258"/>
        <end position="282"/>
    </location>
</feature>
<evidence type="ECO:0008006" key="5">
    <source>
        <dbReference type="Google" id="ProtNLM"/>
    </source>
</evidence>
<evidence type="ECO:0000256" key="1">
    <source>
        <dbReference type="SAM" id="MobiDB-lite"/>
    </source>
</evidence>
<gene>
    <name evidence="3" type="ORF">Fmac_004366</name>
</gene>
<comment type="caution">
    <text evidence="3">The sequence shown here is derived from an EMBL/GenBank/DDBJ whole genome shotgun (WGS) entry which is preliminary data.</text>
</comment>
<reference evidence="3 4" key="1">
    <citation type="submission" date="2024-08" db="EMBL/GenBank/DDBJ databases">
        <title>Insights into the chromosomal genome structure of Flemingia macrophylla.</title>
        <authorList>
            <person name="Ding Y."/>
            <person name="Zhao Y."/>
            <person name="Bi W."/>
            <person name="Wu M."/>
            <person name="Zhao G."/>
            <person name="Gong Y."/>
            <person name="Li W."/>
            <person name="Zhang P."/>
        </authorList>
    </citation>
    <scope>NUCLEOTIDE SEQUENCE [LARGE SCALE GENOMIC DNA]</scope>
    <source>
        <strain evidence="3">DYQJB</strain>
        <tissue evidence="3">Leaf</tissue>
    </source>
</reference>
<evidence type="ECO:0000313" key="4">
    <source>
        <dbReference type="Proteomes" id="UP001603857"/>
    </source>
</evidence>
<name>A0ABD1N5C9_9FABA</name>
<feature type="compositionally biased region" description="Basic and acidic residues" evidence="1">
    <location>
        <begin position="271"/>
        <end position="282"/>
    </location>
</feature>
<evidence type="ECO:0000313" key="3">
    <source>
        <dbReference type="EMBL" id="KAL2343081.1"/>
    </source>
</evidence>
<keyword evidence="2" id="KW-0472">Membrane</keyword>
<dbReference type="AlphaFoldDB" id="A0ABD1N5C9"/>
<proteinExistence type="predicted"/>